<reference evidence="5 6" key="1">
    <citation type="submission" date="2020-06" db="EMBL/GenBank/DDBJ databases">
        <title>The endosymbiont of the kinetoplastid Bodo saltans is a Paracaedibacter-like alpha-proteobacterium possessing a putative toxin-antitoxin system.</title>
        <authorList>
            <person name="Midha S."/>
            <person name="Rigden D.J."/>
            <person name="Siozios S."/>
            <person name="Hurst G.D.D."/>
            <person name="Jackson A.P."/>
        </authorList>
    </citation>
    <scope>NUCLEOTIDE SEQUENCE [LARGE SCALE GENOMIC DNA]</scope>
    <source>
        <strain evidence="5">Lake Konstanz</strain>
    </source>
</reference>
<evidence type="ECO:0000256" key="2">
    <source>
        <dbReference type="ARBA" id="ARBA00038695"/>
    </source>
</evidence>
<dbReference type="InterPro" id="IPR038416">
    <property type="entry name" value="Ribosom_S30AE_C_sf"/>
</dbReference>
<dbReference type="AlphaFoldDB" id="A0A7L9RT03"/>
<sequence length="188" mass="21478">MKIQITGKHTDIGESFDHYMKETLQSAMQKYFSDPVSAHIIVEKKGHQFYTEITSHVCHGFDAVVKGNDHDPHTSFDMAVSRMKTRLSRYKTRLIAHRGNSANIKVEMAQKYILDGLEQDEQEKHPSIIAEMQIEIKTLSVGDAVMHMDLKDLPVVLFRNPNNNQINVVFRRQDGNIGWVDLNNLATS</sequence>
<dbReference type="InterPro" id="IPR003489">
    <property type="entry name" value="RHF/RaiA"/>
</dbReference>
<feature type="domain" description="Sigma 54 modulation/S30EA ribosomal protein C-terminal" evidence="4">
    <location>
        <begin position="124"/>
        <end position="178"/>
    </location>
</feature>
<dbReference type="NCBIfam" id="TIGR00741">
    <property type="entry name" value="yfiA"/>
    <property type="match status" value="1"/>
</dbReference>
<organism evidence="5 6">
    <name type="scientific">Candidatus Bodocaedibacter vickermanii</name>
    <dbReference type="NCBI Taxonomy" id="2741701"/>
    <lineage>
        <taxon>Bacteria</taxon>
        <taxon>Pseudomonadati</taxon>
        <taxon>Pseudomonadota</taxon>
        <taxon>Alphaproteobacteria</taxon>
        <taxon>Holosporales</taxon>
        <taxon>Candidatus Paracaedibacteraceae</taxon>
        <taxon>Candidatus Bodocaedibacter</taxon>
    </lineage>
</organism>
<protein>
    <recommendedName>
        <fullName evidence="3">Ribosome hibernation promoting factor</fullName>
    </recommendedName>
</protein>
<dbReference type="KEGG" id="pbal:CPBP_00521"/>
<dbReference type="GO" id="GO:0043024">
    <property type="term" value="F:ribosomal small subunit binding"/>
    <property type="evidence" value="ECO:0007669"/>
    <property type="project" value="TreeGrafter"/>
</dbReference>
<evidence type="ECO:0000259" key="4">
    <source>
        <dbReference type="Pfam" id="PF16321"/>
    </source>
</evidence>
<proteinExistence type="predicted"/>
<name>A0A7L9RT03_9PROT</name>
<evidence type="ECO:0000256" key="3">
    <source>
        <dbReference type="ARBA" id="ARBA00041148"/>
    </source>
</evidence>
<accession>A0A7L9RT03</accession>
<evidence type="ECO:0000313" key="5">
    <source>
        <dbReference type="EMBL" id="QOL19753.1"/>
    </source>
</evidence>
<dbReference type="GO" id="GO:0045900">
    <property type="term" value="P:negative regulation of translational elongation"/>
    <property type="evidence" value="ECO:0007669"/>
    <property type="project" value="TreeGrafter"/>
</dbReference>
<dbReference type="EMBL" id="CP054719">
    <property type="protein sequence ID" value="QOL19753.1"/>
    <property type="molecule type" value="Genomic_DNA"/>
</dbReference>
<dbReference type="Pfam" id="PF02482">
    <property type="entry name" value="Ribosomal_S30AE"/>
    <property type="match status" value="1"/>
</dbReference>
<dbReference type="SUPFAM" id="SSF69754">
    <property type="entry name" value="Ribosome binding protein Y (YfiA homologue)"/>
    <property type="match status" value="1"/>
</dbReference>
<keyword evidence="6" id="KW-1185">Reference proteome</keyword>
<gene>
    <name evidence="5" type="primary">raiA</name>
    <name evidence="5" type="ORF">CPBP_00521</name>
</gene>
<evidence type="ECO:0000256" key="1">
    <source>
        <dbReference type="ARBA" id="ARBA00022845"/>
    </source>
</evidence>
<dbReference type="Gene3D" id="3.30.505.50">
    <property type="entry name" value="Sigma 54 modulation/S30EA ribosomal protein, C-terminal domain"/>
    <property type="match status" value="1"/>
</dbReference>
<dbReference type="InterPro" id="IPR032528">
    <property type="entry name" value="Ribosom_S30AE_C"/>
</dbReference>
<dbReference type="InterPro" id="IPR036567">
    <property type="entry name" value="RHF-like"/>
</dbReference>
<evidence type="ECO:0000313" key="6">
    <source>
        <dbReference type="Proteomes" id="UP000594001"/>
    </source>
</evidence>
<dbReference type="InterPro" id="IPR050574">
    <property type="entry name" value="HPF/YfiA_ribosome-assoc"/>
</dbReference>
<dbReference type="Proteomes" id="UP000594001">
    <property type="component" value="Chromosome"/>
</dbReference>
<dbReference type="PANTHER" id="PTHR33231">
    <property type="entry name" value="30S RIBOSOMAL PROTEIN"/>
    <property type="match status" value="1"/>
</dbReference>
<dbReference type="Gene3D" id="3.30.160.100">
    <property type="entry name" value="Ribosome hibernation promotion factor-like"/>
    <property type="match status" value="1"/>
</dbReference>
<dbReference type="GO" id="GO:0022627">
    <property type="term" value="C:cytosolic small ribosomal subunit"/>
    <property type="evidence" value="ECO:0007669"/>
    <property type="project" value="TreeGrafter"/>
</dbReference>
<dbReference type="Pfam" id="PF16321">
    <property type="entry name" value="Ribosom_S30AE_C"/>
    <property type="match status" value="1"/>
</dbReference>
<comment type="subunit">
    <text evidence="2">Associates exclusively with 100S ribosomes, which are dimers of 70S ribosomes.</text>
</comment>
<keyword evidence="1" id="KW-0810">Translation regulation</keyword>
<dbReference type="PANTHER" id="PTHR33231:SF1">
    <property type="entry name" value="30S RIBOSOMAL PROTEIN"/>
    <property type="match status" value="1"/>
</dbReference>